<dbReference type="GO" id="GO:0005886">
    <property type="term" value="C:plasma membrane"/>
    <property type="evidence" value="ECO:0007669"/>
    <property type="project" value="TreeGrafter"/>
</dbReference>
<dbReference type="InterPro" id="IPR001734">
    <property type="entry name" value="Na/solute_symporter"/>
</dbReference>
<keyword evidence="3" id="KW-0813">Transport</keyword>
<feature type="transmembrane region" description="Helical" evidence="8">
    <location>
        <begin position="273"/>
        <end position="300"/>
    </location>
</feature>
<dbReference type="EMBL" id="WKRA01000027">
    <property type="protein sequence ID" value="MSD17046.1"/>
    <property type="molecule type" value="Genomic_DNA"/>
</dbReference>
<evidence type="ECO:0000256" key="8">
    <source>
        <dbReference type="SAM" id="Phobius"/>
    </source>
</evidence>
<evidence type="ECO:0000256" key="1">
    <source>
        <dbReference type="ARBA" id="ARBA00004141"/>
    </source>
</evidence>
<dbReference type="PANTHER" id="PTHR48086:SF7">
    <property type="entry name" value="SODIUM-SOLUTE SYMPORTER-RELATED"/>
    <property type="match status" value="1"/>
</dbReference>
<dbReference type="PROSITE" id="PS50283">
    <property type="entry name" value="NA_SOLUT_SYMP_3"/>
    <property type="match status" value="1"/>
</dbReference>
<feature type="transmembrane region" description="Helical" evidence="8">
    <location>
        <begin position="420"/>
        <end position="438"/>
    </location>
</feature>
<comment type="caution">
    <text evidence="9">The sequence shown here is derived from an EMBL/GenBank/DDBJ whole genome shotgun (WGS) entry which is preliminary data.</text>
</comment>
<gene>
    <name evidence="9" type="ORF">GKE72_13455</name>
</gene>
<feature type="transmembrane region" description="Helical" evidence="8">
    <location>
        <begin position="185"/>
        <end position="206"/>
    </location>
</feature>
<dbReference type="AlphaFoldDB" id="A0A844E4X7"/>
<feature type="transmembrane region" description="Helical" evidence="8">
    <location>
        <begin position="320"/>
        <end position="347"/>
    </location>
</feature>
<feature type="transmembrane region" description="Helical" evidence="8">
    <location>
        <begin position="233"/>
        <end position="252"/>
    </location>
</feature>
<feature type="transmembrane region" description="Helical" evidence="8">
    <location>
        <begin position="393"/>
        <end position="413"/>
    </location>
</feature>
<dbReference type="CDD" id="cd10322">
    <property type="entry name" value="SLC5sbd"/>
    <property type="match status" value="1"/>
</dbReference>
<evidence type="ECO:0000313" key="9">
    <source>
        <dbReference type="EMBL" id="MSD17046.1"/>
    </source>
</evidence>
<evidence type="ECO:0000256" key="5">
    <source>
        <dbReference type="ARBA" id="ARBA00022989"/>
    </source>
</evidence>
<feature type="transmembrane region" description="Helical" evidence="8">
    <location>
        <begin position="38"/>
        <end position="60"/>
    </location>
</feature>
<feature type="transmembrane region" description="Helical" evidence="8">
    <location>
        <begin position="72"/>
        <end position="93"/>
    </location>
</feature>
<feature type="transmembrane region" description="Helical" evidence="8">
    <location>
        <begin position="127"/>
        <end position="148"/>
    </location>
</feature>
<feature type="transmembrane region" description="Helical" evidence="8">
    <location>
        <begin position="154"/>
        <end position="173"/>
    </location>
</feature>
<feature type="transmembrane region" description="Helical" evidence="8">
    <location>
        <begin position="368"/>
        <end position="387"/>
    </location>
</feature>
<keyword evidence="6 8" id="KW-0472">Membrane</keyword>
<evidence type="ECO:0000313" key="10">
    <source>
        <dbReference type="Proteomes" id="UP000431304"/>
    </source>
</evidence>
<accession>A0A844E4X7</accession>
<comment type="subcellular location">
    <subcellularLocation>
        <location evidence="1">Membrane</location>
        <topology evidence="1">Multi-pass membrane protein</topology>
    </subcellularLocation>
</comment>
<keyword evidence="4 8" id="KW-0812">Transmembrane</keyword>
<evidence type="ECO:0000256" key="6">
    <source>
        <dbReference type="ARBA" id="ARBA00023136"/>
    </source>
</evidence>
<keyword evidence="5 8" id="KW-1133">Transmembrane helix</keyword>
<evidence type="ECO:0000256" key="2">
    <source>
        <dbReference type="ARBA" id="ARBA00006434"/>
    </source>
</evidence>
<dbReference type="PANTHER" id="PTHR48086">
    <property type="entry name" value="SODIUM/PROLINE SYMPORTER-RELATED"/>
    <property type="match status" value="1"/>
</dbReference>
<dbReference type="RefSeq" id="WP_154314994.1">
    <property type="nucleotide sequence ID" value="NZ_WKRA01000027.1"/>
</dbReference>
<dbReference type="InterPro" id="IPR038377">
    <property type="entry name" value="Na/Glc_symporter_sf"/>
</dbReference>
<evidence type="ECO:0000256" key="7">
    <source>
        <dbReference type="RuleBase" id="RU362091"/>
    </source>
</evidence>
<protein>
    <submittedName>
        <fullName evidence="9">Sodium:solute symporter family protein</fullName>
    </submittedName>
</protein>
<dbReference type="Gene3D" id="1.20.1730.10">
    <property type="entry name" value="Sodium/glucose cotransporter"/>
    <property type="match status" value="1"/>
</dbReference>
<comment type="similarity">
    <text evidence="2 7">Belongs to the sodium:solute symporter (SSF) (TC 2.A.21) family.</text>
</comment>
<dbReference type="Pfam" id="PF00474">
    <property type="entry name" value="SSF"/>
    <property type="match status" value="1"/>
</dbReference>
<evidence type="ECO:0000256" key="4">
    <source>
        <dbReference type="ARBA" id="ARBA00022692"/>
    </source>
</evidence>
<name>A0A844E4X7_EUBRA</name>
<organism evidence="9 10">
    <name type="scientific">Eubacterium ramulus</name>
    <dbReference type="NCBI Taxonomy" id="39490"/>
    <lineage>
        <taxon>Bacteria</taxon>
        <taxon>Bacillati</taxon>
        <taxon>Bacillota</taxon>
        <taxon>Clostridia</taxon>
        <taxon>Eubacteriales</taxon>
        <taxon>Eubacteriaceae</taxon>
        <taxon>Eubacterium</taxon>
    </lineage>
</organism>
<dbReference type="Proteomes" id="UP000431304">
    <property type="component" value="Unassembled WGS sequence"/>
</dbReference>
<dbReference type="GO" id="GO:0022857">
    <property type="term" value="F:transmembrane transporter activity"/>
    <property type="evidence" value="ECO:0007669"/>
    <property type="project" value="InterPro"/>
</dbReference>
<proteinExistence type="inferred from homology"/>
<evidence type="ECO:0000256" key="3">
    <source>
        <dbReference type="ARBA" id="ARBA00022448"/>
    </source>
</evidence>
<dbReference type="InterPro" id="IPR050277">
    <property type="entry name" value="Sodium:Solute_Symporter"/>
</dbReference>
<sequence>MNWGVLIAVLIYEVVSIVGIGAFMAYKNKKSGGAESGSFAFAGGGLPASLVGITLALTLLGSAHNWGTCQNAASMGVIAAWFGIACVIMMVVITQITGPWIRRTGAKTIGDFLNKVFGKVPGTMISCVNAALSIAMVCLEVETIAITLSFLTGWSYMISAIVGGILAMLYVLLAGMKEIAWLNLLNAILMYAALIVVFICLCFKLPGGWDQVEATMTASADTSWMTSIFGNKALIIGFAIPSALGATMFHGMAQTGYQPVATAKNNHEVKKSLWFAGPINGLFCIIPALIGVAAFSILAYRNAGSMMMTPAMLLDLLPKPVIALLAAGFLGVDLSSFAVMALAPATLISHDMYTLYKPNATEKQKSTLSRVIIIIIGIVSIAICNFQPAVVDMVNWCFSFGIPVFIMGVIGLWWKRSTKASVITFIITWIVVCIWSTFGLQNALGWANFHVNYISLIVALIVGVISTAVLPGKKGLFSGKRA</sequence>
<feature type="transmembrane region" description="Helical" evidence="8">
    <location>
        <begin position="6"/>
        <end position="26"/>
    </location>
</feature>
<feature type="transmembrane region" description="Helical" evidence="8">
    <location>
        <begin position="450"/>
        <end position="471"/>
    </location>
</feature>
<reference evidence="9 10" key="1">
    <citation type="journal article" date="2019" name="Nat. Med.">
        <title>A library of human gut bacterial isolates paired with longitudinal multiomics data enables mechanistic microbiome research.</title>
        <authorList>
            <person name="Poyet M."/>
            <person name="Groussin M."/>
            <person name="Gibbons S.M."/>
            <person name="Avila-Pacheco J."/>
            <person name="Jiang X."/>
            <person name="Kearney S.M."/>
            <person name="Perrotta A.R."/>
            <person name="Berdy B."/>
            <person name="Zhao S."/>
            <person name="Lieberman T.D."/>
            <person name="Swanson P.K."/>
            <person name="Smith M."/>
            <person name="Roesemann S."/>
            <person name="Alexander J.E."/>
            <person name="Rich S.A."/>
            <person name="Livny J."/>
            <person name="Vlamakis H."/>
            <person name="Clish C."/>
            <person name="Bullock K."/>
            <person name="Deik A."/>
            <person name="Scott J."/>
            <person name="Pierce K.A."/>
            <person name="Xavier R.J."/>
            <person name="Alm E.J."/>
        </authorList>
    </citation>
    <scope>NUCLEOTIDE SEQUENCE [LARGE SCALE GENOMIC DNA]</scope>
    <source>
        <strain evidence="9 10">BIOML-A3</strain>
    </source>
</reference>